<dbReference type="Gene3D" id="3.40.50.12500">
    <property type="match status" value="1"/>
</dbReference>
<dbReference type="PANTHER" id="PTHR40267">
    <property type="entry name" value="BLR3294 PROTEIN"/>
    <property type="match status" value="1"/>
</dbReference>
<comment type="caution">
    <text evidence="1">The sequence shown here is derived from an EMBL/GenBank/DDBJ whole genome shotgun (WGS) entry which is preliminary data.</text>
</comment>
<dbReference type="Proteomes" id="UP001500729">
    <property type="component" value="Unassembled WGS sequence"/>
</dbReference>
<dbReference type="InterPro" id="IPR053714">
    <property type="entry name" value="Iso_Racemase_Enz_sf"/>
</dbReference>
<dbReference type="InterPro" id="IPR026286">
    <property type="entry name" value="MaiA/AMDase"/>
</dbReference>
<dbReference type="Pfam" id="PF17645">
    <property type="entry name" value="Amdase"/>
    <property type="match status" value="1"/>
</dbReference>
<gene>
    <name evidence="1" type="ORF">GCM10009533_60010</name>
</gene>
<organism evidence="1 2">
    <name type="scientific">Saccharopolyspora erythraea</name>
    <name type="common">Streptomyces erythraeus</name>
    <dbReference type="NCBI Taxonomy" id="1836"/>
    <lineage>
        <taxon>Bacteria</taxon>
        <taxon>Bacillati</taxon>
        <taxon>Actinomycetota</taxon>
        <taxon>Actinomycetes</taxon>
        <taxon>Pseudonocardiales</taxon>
        <taxon>Pseudonocardiaceae</taxon>
        <taxon>Saccharopolyspora</taxon>
    </lineage>
</organism>
<evidence type="ECO:0000313" key="2">
    <source>
        <dbReference type="Proteomes" id="UP001500729"/>
    </source>
</evidence>
<proteinExistence type="predicted"/>
<evidence type="ECO:0000313" key="1">
    <source>
        <dbReference type="EMBL" id="GAA0553995.1"/>
    </source>
</evidence>
<dbReference type="PANTHER" id="PTHR40267:SF1">
    <property type="entry name" value="BLR3294 PROTEIN"/>
    <property type="match status" value="1"/>
</dbReference>
<protein>
    <submittedName>
        <fullName evidence="1">Aspartate/glutamate racemase family protein</fullName>
    </submittedName>
</protein>
<sequence>MTTGVQRRVGLMIPSSNTMMEADFTRGLPDGMTLHTARMYMRDTTRQGEERMLDEFALPAARDLGTVSPDVVVFGCTSAGALRGSDYDARLCAQISEVAGAPAISTIQSVRHAIRATGARRIGVVTPYVDELNAKIKSSIEDDGIEVVRIAGLGITENFTIAQVPRDTIVEFTVATLSDVDVDLVFASCTNFGAMAAIPGITRALGLPVVTSNQAVLAATVASAGQEAAV</sequence>
<dbReference type="EMBL" id="BAAAGS010000062">
    <property type="protein sequence ID" value="GAA0553995.1"/>
    <property type="molecule type" value="Genomic_DNA"/>
</dbReference>
<keyword evidence="2" id="KW-1185">Reference proteome</keyword>
<name>A0ABN1DX71_SACER</name>
<dbReference type="RefSeq" id="WP_009949244.1">
    <property type="nucleotide sequence ID" value="NZ_BAAAGS010000062.1"/>
</dbReference>
<dbReference type="PIRSF" id="PIRSF015736">
    <property type="entry name" value="MI"/>
    <property type="match status" value="1"/>
</dbReference>
<accession>A0ABN1DX71</accession>
<reference evidence="1 2" key="1">
    <citation type="journal article" date="2019" name="Int. J. Syst. Evol. Microbiol.">
        <title>The Global Catalogue of Microorganisms (GCM) 10K type strain sequencing project: providing services to taxonomists for standard genome sequencing and annotation.</title>
        <authorList>
            <consortium name="The Broad Institute Genomics Platform"/>
            <consortium name="The Broad Institute Genome Sequencing Center for Infectious Disease"/>
            <person name="Wu L."/>
            <person name="Ma J."/>
        </authorList>
    </citation>
    <scope>NUCLEOTIDE SEQUENCE [LARGE SCALE GENOMIC DNA]</scope>
    <source>
        <strain evidence="1 2">JCM 10303</strain>
    </source>
</reference>